<feature type="region of interest" description="Disordered" evidence="1">
    <location>
        <begin position="334"/>
        <end position="388"/>
    </location>
</feature>
<dbReference type="AlphaFoldDB" id="A0A927MUX7"/>
<evidence type="ECO:0000256" key="2">
    <source>
        <dbReference type="SAM" id="Phobius"/>
    </source>
</evidence>
<accession>A0A927MUX7</accession>
<protein>
    <recommendedName>
        <fullName evidence="5">DUF2637 domain-containing protein</fullName>
    </recommendedName>
</protein>
<feature type="compositionally biased region" description="Basic and acidic residues" evidence="1">
    <location>
        <begin position="282"/>
        <end position="294"/>
    </location>
</feature>
<evidence type="ECO:0008006" key="5">
    <source>
        <dbReference type="Google" id="ProtNLM"/>
    </source>
</evidence>
<evidence type="ECO:0000256" key="1">
    <source>
        <dbReference type="SAM" id="MobiDB-lite"/>
    </source>
</evidence>
<gene>
    <name evidence="3" type="ORF">HEB94_000610</name>
</gene>
<evidence type="ECO:0000313" key="3">
    <source>
        <dbReference type="EMBL" id="MBE1603762.1"/>
    </source>
</evidence>
<name>A0A927MUX7_9ACTN</name>
<sequence length="388" mass="40557">MSKRLKQELAATSKLPQTSPVDRLAAEAEHATRLRQLQVHPDVVALRVERVRRRVDRCMWLGILLGLGFTAANVQAFAAGDAPVGSLPWTVAWLLDPMVSVVLLGVLWAEQETGRYRIASGRVVRMVKWFAFGATYVMNTWQSWAAASPSGIVLHSVPPLLVLAAAEVGPELRHRLTAAVDRSYRQAAASLAVANRDITPRPDVATAIEPDDTGTGPAEPATASMAGGVTPSAIDTPARGAHWDATPVPLVALQGGRHTASGIAHVTHPEGGATKVKLGGRGGDKQSMRTHWDAETAAGRVPSGADLNRAAGKDAGASLGRKYASEWRAELDADNNKDAENADNAATASDTDADVATGGDTATAAETATDAARGSGRTTTREAAGVAL</sequence>
<organism evidence="3 4">
    <name type="scientific">Actinopolymorpha pittospori</name>
    <dbReference type="NCBI Taxonomy" id="648752"/>
    <lineage>
        <taxon>Bacteria</taxon>
        <taxon>Bacillati</taxon>
        <taxon>Actinomycetota</taxon>
        <taxon>Actinomycetes</taxon>
        <taxon>Propionibacteriales</taxon>
        <taxon>Actinopolymorphaceae</taxon>
        <taxon>Actinopolymorpha</taxon>
    </lineage>
</organism>
<feature type="transmembrane region" description="Helical" evidence="2">
    <location>
        <begin position="58"/>
        <end position="78"/>
    </location>
</feature>
<keyword evidence="4" id="KW-1185">Reference proteome</keyword>
<keyword evidence="2" id="KW-0812">Transmembrane</keyword>
<evidence type="ECO:0000313" key="4">
    <source>
        <dbReference type="Proteomes" id="UP000638648"/>
    </source>
</evidence>
<feature type="transmembrane region" description="Helical" evidence="2">
    <location>
        <begin position="90"/>
        <end position="109"/>
    </location>
</feature>
<dbReference type="RefSeq" id="WP_192748498.1">
    <property type="nucleotide sequence ID" value="NZ_BAABJL010000266.1"/>
</dbReference>
<reference evidence="3" key="1">
    <citation type="submission" date="2020-10" db="EMBL/GenBank/DDBJ databases">
        <title>Sequencing the genomes of 1000 actinobacteria strains.</title>
        <authorList>
            <person name="Klenk H.-P."/>
        </authorList>
    </citation>
    <scope>NUCLEOTIDE SEQUENCE</scope>
    <source>
        <strain evidence="3">DSM 45354</strain>
    </source>
</reference>
<keyword evidence="2" id="KW-1133">Transmembrane helix</keyword>
<proteinExistence type="predicted"/>
<feature type="compositionally biased region" description="Low complexity" evidence="1">
    <location>
        <begin position="342"/>
        <end position="372"/>
    </location>
</feature>
<keyword evidence="2" id="KW-0472">Membrane</keyword>
<feature type="region of interest" description="Disordered" evidence="1">
    <location>
        <begin position="262"/>
        <end position="318"/>
    </location>
</feature>
<comment type="caution">
    <text evidence="3">The sequence shown here is derived from an EMBL/GenBank/DDBJ whole genome shotgun (WGS) entry which is preliminary data.</text>
</comment>
<dbReference type="Proteomes" id="UP000638648">
    <property type="component" value="Unassembled WGS sequence"/>
</dbReference>
<dbReference type="EMBL" id="JADBEM010000001">
    <property type="protein sequence ID" value="MBE1603762.1"/>
    <property type="molecule type" value="Genomic_DNA"/>
</dbReference>